<name>A0A644WU64_9ZZZZ</name>
<feature type="transmembrane region" description="Helical" evidence="1">
    <location>
        <begin position="97"/>
        <end position="112"/>
    </location>
</feature>
<dbReference type="EMBL" id="VSSQ01001335">
    <property type="protein sequence ID" value="MPM07430.1"/>
    <property type="molecule type" value="Genomic_DNA"/>
</dbReference>
<keyword evidence="1" id="KW-0472">Membrane</keyword>
<gene>
    <name evidence="2" type="ORF">SDC9_53736</name>
</gene>
<keyword evidence="1" id="KW-1133">Transmembrane helix</keyword>
<organism evidence="2">
    <name type="scientific">bioreactor metagenome</name>
    <dbReference type="NCBI Taxonomy" id="1076179"/>
    <lineage>
        <taxon>unclassified sequences</taxon>
        <taxon>metagenomes</taxon>
        <taxon>ecological metagenomes</taxon>
    </lineage>
</organism>
<proteinExistence type="predicted"/>
<accession>A0A644WU64</accession>
<evidence type="ECO:0008006" key="3">
    <source>
        <dbReference type="Google" id="ProtNLM"/>
    </source>
</evidence>
<keyword evidence="1" id="KW-0812">Transmembrane</keyword>
<dbReference type="AlphaFoldDB" id="A0A644WU64"/>
<protein>
    <recommendedName>
        <fullName evidence="3">Stage III sporulation protein AB</fullName>
    </recommendedName>
</protein>
<reference evidence="2" key="1">
    <citation type="submission" date="2019-08" db="EMBL/GenBank/DDBJ databases">
        <authorList>
            <person name="Kucharzyk K."/>
            <person name="Murdoch R.W."/>
            <person name="Higgins S."/>
            <person name="Loffler F."/>
        </authorList>
    </citation>
    <scope>NUCLEOTIDE SEQUENCE</scope>
</reference>
<evidence type="ECO:0000313" key="2">
    <source>
        <dbReference type="EMBL" id="MPM07430.1"/>
    </source>
</evidence>
<evidence type="ECO:0000256" key="1">
    <source>
        <dbReference type="SAM" id="Phobius"/>
    </source>
</evidence>
<comment type="caution">
    <text evidence="2">The sequence shown here is derived from an EMBL/GenBank/DDBJ whole genome shotgun (WGS) entry which is preliminary data.</text>
</comment>
<sequence>MTVLSNGDTVILITSSQMIGLNRMRLELSMYREVIDSLITNDSIRAAKELLFRQAIKIRDNQIVVLQKIDTNNQQIISRQQGELLLVEKKYRKREKIIIGAGAGLLILTLFIK</sequence>